<reference evidence="1" key="1">
    <citation type="journal article" date="2020" name="Nature">
        <title>Giant virus diversity and host interactions through global metagenomics.</title>
        <authorList>
            <person name="Schulz F."/>
            <person name="Roux S."/>
            <person name="Paez-Espino D."/>
            <person name="Jungbluth S."/>
            <person name="Walsh D.A."/>
            <person name="Denef V.J."/>
            <person name="McMahon K.D."/>
            <person name="Konstantinidis K.T."/>
            <person name="Eloe-Fadrosh E.A."/>
            <person name="Kyrpides N.C."/>
            <person name="Woyke T."/>
        </authorList>
    </citation>
    <scope>NUCLEOTIDE SEQUENCE</scope>
    <source>
        <strain evidence="1">GVMAG-S-1035118-87</strain>
    </source>
</reference>
<sequence length="407" mass="47924">MSDPLKPFRELMVPLSGVVQTSLLQRGDKKIFIIGETHTQKFCRHKGFTPLCSILEEYLRTRTKDEPVDFMLEKSSELSLLAQARRAEARVHGFNPLSLDETRAICSQRLNTDGESNLGLVHNMVDQYIPVKSRVQKIPSTRSRVLQYIQSRVLQYKPKSNPKTDVQLPNARVHWLDPVPTLVSTLPRTKGDRLLFYMRAYIDVYFDSGGRESSTLYSIRNIINDFLEIVPEDGIPWARPRVIDMWLNNPFDLHTDVGDPTDRELFLQSSESSKIAFFEKVYHKLRDSKHFKKCYSGNRTMEWKILREAFIERWRDYSKIDHTIEFFYGIVQRFLMDFFTCCRILKEEGRWYKNIVIYAGSFHTENIERMLLLLDFKPILLPPIQYDPECSGTRKQRKKRKTRRLVK</sequence>
<proteinExistence type="predicted"/>
<name>A0A6C0AGI5_9ZZZZ</name>
<dbReference type="AlphaFoldDB" id="A0A6C0AGI5"/>
<organism evidence="1">
    <name type="scientific">viral metagenome</name>
    <dbReference type="NCBI Taxonomy" id="1070528"/>
    <lineage>
        <taxon>unclassified sequences</taxon>
        <taxon>metagenomes</taxon>
        <taxon>organismal metagenomes</taxon>
    </lineage>
</organism>
<dbReference type="EMBL" id="MN740625">
    <property type="protein sequence ID" value="QHS78878.1"/>
    <property type="molecule type" value="Genomic_DNA"/>
</dbReference>
<accession>A0A6C0AGI5</accession>
<evidence type="ECO:0000313" key="1">
    <source>
        <dbReference type="EMBL" id="QHS78878.1"/>
    </source>
</evidence>
<protein>
    <submittedName>
        <fullName evidence="1">Uncharacterized protein</fullName>
    </submittedName>
</protein>